<dbReference type="PANTHER" id="PTHR21310">
    <property type="entry name" value="AMINOGLYCOSIDE PHOSPHOTRANSFERASE-RELATED-RELATED"/>
    <property type="match status" value="1"/>
</dbReference>
<dbReference type="SUPFAM" id="SSF56112">
    <property type="entry name" value="Protein kinase-like (PK-like)"/>
    <property type="match status" value="1"/>
</dbReference>
<protein>
    <recommendedName>
        <fullName evidence="1">Aminoglycoside phosphotransferase domain-containing protein</fullName>
    </recommendedName>
</protein>
<reference evidence="2 3" key="1">
    <citation type="submission" date="2017-06" db="EMBL/GenBank/DDBJ databases">
        <title>Comparative genomic analysis of Ambrosia Fusariam Clade fungi.</title>
        <authorList>
            <person name="Stajich J.E."/>
            <person name="Carrillo J."/>
            <person name="Kijimoto T."/>
            <person name="Eskalen A."/>
            <person name="O'Donnell K."/>
            <person name="Kasson M."/>
        </authorList>
    </citation>
    <scope>NUCLEOTIDE SEQUENCE [LARGE SCALE GENOMIC DNA]</scope>
    <source>
        <strain evidence="2 3">NRRL62579</strain>
    </source>
</reference>
<gene>
    <name evidence="2" type="ORF">CEP52_015749</name>
</gene>
<name>A0A428SA58_9HYPO</name>
<keyword evidence="3" id="KW-1185">Reference proteome</keyword>
<dbReference type="InterPro" id="IPR002575">
    <property type="entry name" value="Aminoglycoside_PTrfase"/>
</dbReference>
<dbReference type="Gene3D" id="3.90.1200.10">
    <property type="match status" value="1"/>
</dbReference>
<evidence type="ECO:0000259" key="1">
    <source>
        <dbReference type="Pfam" id="PF01636"/>
    </source>
</evidence>
<dbReference type="PANTHER" id="PTHR21310:SF15">
    <property type="entry name" value="AMINOGLYCOSIDE PHOSPHOTRANSFERASE DOMAIN-CONTAINING PROTEIN"/>
    <property type="match status" value="1"/>
</dbReference>
<feature type="domain" description="Aminoglycoside phosphotransferase" evidence="1">
    <location>
        <begin position="14"/>
        <end position="205"/>
    </location>
</feature>
<comment type="caution">
    <text evidence="2">The sequence shown here is derived from an EMBL/GenBank/DDBJ whole genome shotgun (WGS) entry which is preliminary data.</text>
</comment>
<dbReference type="InterPro" id="IPR051678">
    <property type="entry name" value="AGP_Transferase"/>
</dbReference>
<proteinExistence type="predicted"/>
<accession>A0A428SA58</accession>
<dbReference type="Pfam" id="PF01636">
    <property type="entry name" value="APH"/>
    <property type="match status" value="1"/>
</dbReference>
<dbReference type="STRING" id="1325735.A0A428SA58"/>
<organism evidence="2 3">
    <name type="scientific">Fusarium oligoseptatum</name>
    <dbReference type="NCBI Taxonomy" id="2604345"/>
    <lineage>
        <taxon>Eukaryota</taxon>
        <taxon>Fungi</taxon>
        <taxon>Dikarya</taxon>
        <taxon>Ascomycota</taxon>
        <taxon>Pezizomycotina</taxon>
        <taxon>Sordariomycetes</taxon>
        <taxon>Hypocreomycetidae</taxon>
        <taxon>Hypocreales</taxon>
        <taxon>Nectriaceae</taxon>
        <taxon>Fusarium</taxon>
        <taxon>Fusarium solani species complex</taxon>
    </lineage>
</organism>
<evidence type="ECO:0000313" key="2">
    <source>
        <dbReference type="EMBL" id="RSL86663.1"/>
    </source>
</evidence>
<dbReference type="AlphaFoldDB" id="A0A428SA58"/>
<sequence length="335" mass="38731">MVSNGRYLERKTTIPVPHICEYGTAELFPGGPQAFMIYEYISGQPLKMDALANASEAERKHLYSDLINILTQLHSLKFPTSGSLMPGPNEAEPLVDAILSMSANELYRSYPKQRKLTEHFESSGQYLRYHCDLLRQSCRLPIIGLSKMAAQRELFAFESVRQRLQELPQSDGPFVLAHQDLRYSNILTDGFRIKGVIDWEFAAVIPEYLFTPPSWLTGHDFEAVARYGYCSLIPHETLYSEFLQTLDVKSRSSDQCADLMKTWEHQPEFALSIAQILRDHSRLDYVYFKFMFPKLFNGDVHDEVGKFFDKCDDSLKRDIQKRLEWSKVYARHFGE</sequence>
<dbReference type="EMBL" id="NKCK01000293">
    <property type="protein sequence ID" value="RSL86663.1"/>
    <property type="molecule type" value="Genomic_DNA"/>
</dbReference>
<evidence type="ECO:0000313" key="3">
    <source>
        <dbReference type="Proteomes" id="UP000287144"/>
    </source>
</evidence>
<dbReference type="InterPro" id="IPR011009">
    <property type="entry name" value="Kinase-like_dom_sf"/>
</dbReference>
<dbReference type="Proteomes" id="UP000287144">
    <property type="component" value="Unassembled WGS sequence"/>
</dbReference>